<gene>
    <name evidence="5" type="ORF">ACFPWU_08705</name>
</gene>
<comment type="caution">
    <text evidence="5">The sequence shown here is derived from an EMBL/GenBank/DDBJ whole genome shotgun (WGS) entry which is preliminary data.</text>
</comment>
<organism evidence="5 6">
    <name type="scientific">Nocardioides yefusunii</name>
    <dbReference type="NCBI Taxonomy" id="2500546"/>
    <lineage>
        <taxon>Bacteria</taxon>
        <taxon>Bacillati</taxon>
        <taxon>Actinomycetota</taxon>
        <taxon>Actinomycetes</taxon>
        <taxon>Propionibacteriales</taxon>
        <taxon>Nocardioidaceae</taxon>
        <taxon>Nocardioides</taxon>
    </lineage>
</organism>
<proteinExistence type="predicted"/>
<protein>
    <submittedName>
        <fullName evidence="5">DoxX family protein</fullName>
    </submittedName>
</protein>
<evidence type="ECO:0000313" key="5">
    <source>
        <dbReference type="EMBL" id="MFC6153740.1"/>
    </source>
</evidence>
<dbReference type="EMBL" id="JBHSQI010000004">
    <property type="protein sequence ID" value="MFC6153740.1"/>
    <property type="molecule type" value="Genomic_DNA"/>
</dbReference>
<accession>A0ABW1R0X5</accession>
<name>A0ABW1R0X5_9ACTN</name>
<dbReference type="Pfam" id="PF07681">
    <property type="entry name" value="DoxX"/>
    <property type="match status" value="1"/>
</dbReference>
<keyword evidence="6" id="KW-1185">Reference proteome</keyword>
<reference evidence="6" key="1">
    <citation type="journal article" date="2019" name="Int. J. Syst. Evol. Microbiol.">
        <title>The Global Catalogue of Microorganisms (GCM) 10K type strain sequencing project: providing services to taxonomists for standard genome sequencing and annotation.</title>
        <authorList>
            <consortium name="The Broad Institute Genomics Platform"/>
            <consortium name="The Broad Institute Genome Sequencing Center for Infectious Disease"/>
            <person name="Wu L."/>
            <person name="Ma J."/>
        </authorList>
    </citation>
    <scope>NUCLEOTIDE SEQUENCE [LARGE SCALE GENOMIC DNA]</scope>
    <source>
        <strain evidence="6">DFY28</strain>
    </source>
</reference>
<dbReference type="Proteomes" id="UP001596098">
    <property type="component" value="Unassembled WGS sequence"/>
</dbReference>
<keyword evidence="2" id="KW-0812">Transmembrane</keyword>
<keyword evidence="4" id="KW-0472">Membrane</keyword>
<evidence type="ECO:0000256" key="2">
    <source>
        <dbReference type="ARBA" id="ARBA00022692"/>
    </source>
</evidence>
<evidence type="ECO:0000256" key="3">
    <source>
        <dbReference type="ARBA" id="ARBA00022989"/>
    </source>
</evidence>
<comment type="subcellular location">
    <subcellularLocation>
        <location evidence="1">Membrane</location>
        <topology evidence="1">Multi-pass membrane protein</topology>
    </subcellularLocation>
</comment>
<evidence type="ECO:0000313" key="6">
    <source>
        <dbReference type="Proteomes" id="UP001596098"/>
    </source>
</evidence>
<dbReference type="RefSeq" id="WP_128219974.1">
    <property type="nucleotide sequence ID" value="NZ_CP034929.1"/>
</dbReference>
<dbReference type="InterPro" id="IPR032808">
    <property type="entry name" value="DoxX"/>
</dbReference>
<evidence type="ECO:0000256" key="1">
    <source>
        <dbReference type="ARBA" id="ARBA00004141"/>
    </source>
</evidence>
<sequence length="177" mass="18618">MAITRRLARPLLASVFAVGGAQVLRDPATAAVRARNLTDRVVPALRSRGIPIPQDPLVIARATAGVQLVAAATLATGRLPRTSSIVLAATLVPSTVVSHPFWRATDPTQRRGDLHQTAKNASILGGLVLAAVDTEGKPGLAWRTRRATKDAKRQARHLARTASLEARLAATQVPGIG</sequence>
<keyword evidence="3" id="KW-1133">Transmembrane helix</keyword>
<evidence type="ECO:0000256" key="4">
    <source>
        <dbReference type="ARBA" id="ARBA00023136"/>
    </source>
</evidence>